<accession>A0A7T8HJF5</accession>
<gene>
    <name evidence="1" type="ORF">FKW44_012222</name>
</gene>
<proteinExistence type="predicted"/>
<dbReference type="AlphaFoldDB" id="A0A7T8HJF5"/>
<name>A0A7T8HJF5_CALRO</name>
<evidence type="ECO:0000313" key="2">
    <source>
        <dbReference type="Proteomes" id="UP000595437"/>
    </source>
</evidence>
<evidence type="ECO:0000313" key="1">
    <source>
        <dbReference type="EMBL" id="QQP51020.1"/>
    </source>
</evidence>
<feature type="non-terminal residue" evidence="1">
    <location>
        <position position="1"/>
    </location>
</feature>
<dbReference type="Proteomes" id="UP000595437">
    <property type="component" value="Chromosome 8"/>
</dbReference>
<reference evidence="2" key="1">
    <citation type="submission" date="2021-01" db="EMBL/GenBank/DDBJ databases">
        <title>Caligus Genome Assembly.</title>
        <authorList>
            <person name="Gallardo-Escarate C."/>
        </authorList>
    </citation>
    <scope>NUCLEOTIDE SEQUENCE [LARGE SCALE GENOMIC DNA]</scope>
</reference>
<sequence length="105" mass="11981">LLLPEPWAWLGYKAHLMDCPFSTGFDRKLKICNFIQSLPRCRRRDSARTARYLSGELLPLKRGRSDSAVHVGQIGYLTSDELISSSTSLLNGGFYLYFCSYLPWS</sequence>
<dbReference type="EMBL" id="CP045897">
    <property type="protein sequence ID" value="QQP51020.1"/>
    <property type="molecule type" value="Genomic_DNA"/>
</dbReference>
<protein>
    <submittedName>
        <fullName evidence="1">LOC100875809</fullName>
    </submittedName>
</protein>
<organism evidence="1 2">
    <name type="scientific">Caligus rogercresseyi</name>
    <name type="common">Sea louse</name>
    <dbReference type="NCBI Taxonomy" id="217165"/>
    <lineage>
        <taxon>Eukaryota</taxon>
        <taxon>Metazoa</taxon>
        <taxon>Ecdysozoa</taxon>
        <taxon>Arthropoda</taxon>
        <taxon>Crustacea</taxon>
        <taxon>Multicrustacea</taxon>
        <taxon>Hexanauplia</taxon>
        <taxon>Copepoda</taxon>
        <taxon>Siphonostomatoida</taxon>
        <taxon>Caligidae</taxon>
        <taxon>Caligus</taxon>
    </lineage>
</organism>
<keyword evidence="2" id="KW-1185">Reference proteome</keyword>